<dbReference type="EMBL" id="FODD01000043">
    <property type="protein sequence ID" value="SEO78821.1"/>
    <property type="molecule type" value="Genomic_DNA"/>
</dbReference>
<feature type="chain" id="PRO_5010322035" evidence="1">
    <location>
        <begin position="32"/>
        <end position="522"/>
    </location>
</feature>
<reference evidence="2 3" key="1">
    <citation type="submission" date="2016-10" db="EMBL/GenBank/DDBJ databases">
        <authorList>
            <person name="de Groot N.N."/>
        </authorList>
    </citation>
    <scope>NUCLEOTIDE SEQUENCE [LARGE SCALE GENOMIC DNA]</scope>
    <source>
        <strain evidence="2 3">CGMCC 4.2026</strain>
    </source>
</reference>
<dbReference type="Proteomes" id="UP000181951">
    <property type="component" value="Unassembled WGS sequence"/>
</dbReference>
<keyword evidence="1" id="KW-0732">Signal</keyword>
<name>A0A1H8SJK9_9ACTN</name>
<sequence>MRHKRRTTALLGAAALAVPAVVTLAATPAQAASGGLKVYTLTRAGAQLNGQVAVVGLGGTYEQYVTSGKTISVPAGRYAVIGDVWNGKDNTDTVGGQIVTVSASKTTTTTIDARKGRPVSVKLSSSPGSGYSQQIQVSACAYIPDACMGPIMLSNAGGHVYAIPNASKQLRMAYMSVWNKGDQDVYAARGYYLNGMPTSFGGTFSRANTTTVTAEVRRGSNFGDFQELTIQPQGTDPLPWLYQGVASGGPFTTKLHLTAGTWQVGADDNASSGGGIGSLTQTLAAAPGRAYSPIFFRTTLGPARTMPYVQGGSAHFDISSMFQDPTSQGFDALNRATTTLSFGSKTIARSSQTEYGSYDNAFFTGRMTSTGWYTLYVDANRYDPGHTRTPYMLSTAATLRFHFYANPKVSSLVPGFLTQFVPSGLNMHSAAAPGSTTNVALWLSRPANPNASTPADSVSSVKVWASYDGGKSWHAAAVTHSGGKWAARVTNPASGAVSLRSTVTDPHGNTAETTVYRAYAIG</sequence>
<keyword evidence="3" id="KW-1185">Reference proteome</keyword>
<proteinExistence type="predicted"/>
<dbReference type="STRING" id="310780.SAMN05216267_104314"/>
<dbReference type="AlphaFoldDB" id="A0A1H8SJK9"/>
<feature type="signal peptide" evidence="1">
    <location>
        <begin position="1"/>
        <end position="31"/>
    </location>
</feature>
<evidence type="ECO:0000313" key="2">
    <source>
        <dbReference type="EMBL" id="SEO78821.1"/>
    </source>
</evidence>
<evidence type="ECO:0000313" key="3">
    <source>
        <dbReference type="Proteomes" id="UP000181951"/>
    </source>
</evidence>
<protein>
    <submittedName>
        <fullName evidence="2">Uncharacterized protein</fullName>
    </submittedName>
</protein>
<dbReference type="RefSeq" id="WP_069466774.1">
    <property type="nucleotide sequence ID" value="NZ_FODD01000043.1"/>
</dbReference>
<accession>A0A1H8SJK9</accession>
<evidence type="ECO:0000256" key="1">
    <source>
        <dbReference type="SAM" id="SignalP"/>
    </source>
</evidence>
<dbReference type="OrthoDB" id="3281997at2"/>
<organism evidence="2 3">
    <name type="scientific">Actinacidiphila rubida</name>
    <dbReference type="NCBI Taxonomy" id="310780"/>
    <lineage>
        <taxon>Bacteria</taxon>
        <taxon>Bacillati</taxon>
        <taxon>Actinomycetota</taxon>
        <taxon>Actinomycetes</taxon>
        <taxon>Kitasatosporales</taxon>
        <taxon>Streptomycetaceae</taxon>
        <taxon>Actinacidiphila</taxon>
    </lineage>
</organism>
<gene>
    <name evidence="2" type="ORF">SAMN05216267_104314</name>
</gene>